<gene>
    <name evidence="1" type="ordered locus">PP7435_Chr2-1594</name>
</gene>
<dbReference type="EMBL" id="FR839629">
    <property type="protein sequence ID" value="SCV11989.1"/>
    <property type="molecule type" value="Genomic_DNA"/>
</dbReference>
<proteinExistence type="predicted"/>
<keyword evidence="2" id="KW-1185">Reference proteome</keyword>
<protein>
    <submittedName>
        <fullName evidence="1">Uncharacterized protein</fullName>
    </submittedName>
</protein>
<reference evidence="1 2" key="1">
    <citation type="journal article" date="2011" name="J. Biotechnol.">
        <title>High-quality genome sequence of Pichia pastoris CBS7435.</title>
        <authorList>
            <person name="Kuberl A."/>
            <person name="Schneider J."/>
            <person name="Thallinger G.G."/>
            <person name="Anderl I."/>
            <person name="Wibberg D."/>
            <person name="Hajek T."/>
            <person name="Jaenicke S."/>
            <person name="Brinkrolf K."/>
            <person name="Goesmann A."/>
            <person name="Szczepanowski R."/>
            <person name="Puhler A."/>
            <person name="Schwab H."/>
            <person name="Glieder A."/>
            <person name="Pichler H."/>
        </authorList>
    </citation>
    <scope>NUCLEOTIDE SEQUENCE [LARGE SCALE GENOMIC DNA]</scope>
    <source>
        <strain evidence="2">ATCC 76273 / CBS 7435 / CECT 11047 / NRRL Y-11430 / Wegner 21-1</strain>
    </source>
</reference>
<reference evidence="1 2" key="2">
    <citation type="journal article" date="2016" name="FEMS Yeast Res.">
        <title>Curation of the genome annotation of Pichia pastoris (Komagataella phaffii) CBS7435 from gene level to protein function.</title>
        <authorList>
            <person name="Valli M."/>
            <person name="Tatto N.E."/>
            <person name="Peymann A."/>
            <person name="Gruber C."/>
            <person name="Landes N."/>
            <person name="Ekker H."/>
            <person name="Thallinger G.G."/>
            <person name="Mattanovich D."/>
            <person name="Gasser B."/>
            <person name="Graf A.B."/>
        </authorList>
    </citation>
    <scope>GENOME REANNOTATION</scope>
    <source>
        <strain evidence="1 2">ATCC 76273 / CBS 7435 / CECT 11047 / NRRL Y-11430 / Wegner 21-1</strain>
    </source>
</reference>
<organism evidence="1 2">
    <name type="scientific">Komagataella phaffii (strain ATCC 76273 / CBS 7435 / CECT 11047 / NRRL Y-11430 / Wegner 21-1)</name>
    <name type="common">Yeast</name>
    <name type="synonym">Pichia pastoris</name>
    <dbReference type="NCBI Taxonomy" id="981350"/>
    <lineage>
        <taxon>Eukaryota</taxon>
        <taxon>Fungi</taxon>
        <taxon>Dikarya</taxon>
        <taxon>Ascomycota</taxon>
        <taxon>Saccharomycotina</taxon>
        <taxon>Pichiomycetes</taxon>
        <taxon>Pichiales</taxon>
        <taxon>Pichiaceae</taxon>
        <taxon>Komagataella</taxon>
    </lineage>
</organism>
<accession>A0A1G4KPQ0</accession>
<evidence type="ECO:0000313" key="2">
    <source>
        <dbReference type="Proteomes" id="UP000006853"/>
    </source>
</evidence>
<dbReference type="AlphaFoldDB" id="A0A1G4KPQ0"/>
<sequence>MEKVGTDKFFDDGKRACNMPIIVKPLIIICSSLFSPMVADRSLLEKVRQCCTTTTFSFESGGTRITVVLATTYAALTMNRLRQQCFQKETILQQFEVS</sequence>
<dbReference type="Proteomes" id="UP000006853">
    <property type="component" value="Chromosome 2"/>
</dbReference>
<name>A0A1G4KPQ0_KOMPC</name>
<evidence type="ECO:0000313" key="1">
    <source>
        <dbReference type="EMBL" id="SCV11989.1"/>
    </source>
</evidence>